<dbReference type="PANTHER" id="PTHR11266">
    <property type="entry name" value="PEROXISOMAL MEMBRANE PROTEIN 2, PXMP2 MPV17"/>
    <property type="match status" value="1"/>
</dbReference>
<keyword evidence="5" id="KW-0472">Membrane</keyword>
<evidence type="ECO:0000256" key="2">
    <source>
        <dbReference type="ARBA" id="ARBA00006824"/>
    </source>
</evidence>
<dbReference type="PANTHER" id="PTHR11266:SF80">
    <property type="entry name" value="PEROXISOMAL MEMBRANE PROTEIN 2"/>
    <property type="match status" value="1"/>
</dbReference>
<keyword evidence="9" id="KW-1185">Reference proteome</keyword>
<proteinExistence type="inferred from homology"/>
<evidence type="ECO:0000256" key="6">
    <source>
        <dbReference type="RuleBase" id="RU363053"/>
    </source>
</evidence>
<comment type="subcellular location">
    <subcellularLocation>
        <location evidence="1">Membrane</location>
        <topology evidence="1">Multi-pass membrane protein</topology>
    </subcellularLocation>
</comment>
<feature type="compositionally biased region" description="Polar residues" evidence="7">
    <location>
        <begin position="75"/>
        <end position="88"/>
    </location>
</feature>
<evidence type="ECO:0000313" key="9">
    <source>
        <dbReference type="Proteomes" id="UP001321749"/>
    </source>
</evidence>
<evidence type="ECO:0000256" key="7">
    <source>
        <dbReference type="SAM" id="MobiDB-lite"/>
    </source>
</evidence>
<dbReference type="InterPro" id="IPR007248">
    <property type="entry name" value="Mpv17_PMP22"/>
</dbReference>
<dbReference type="AlphaFoldDB" id="A0AAV9HPT3"/>
<dbReference type="GO" id="GO:0005778">
    <property type="term" value="C:peroxisomal membrane"/>
    <property type="evidence" value="ECO:0007669"/>
    <property type="project" value="TreeGrafter"/>
</dbReference>
<dbReference type="Proteomes" id="UP001321749">
    <property type="component" value="Unassembled WGS sequence"/>
</dbReference>
<evidence type="ECO:0000256" key="3">
    <source>
        <dbReference type="ARBA" id="ARBA00022692"/>
    </source>
</evidence>
<name>A0AAV9HPT3_9PEZI</name>
<comment type="caution">
    <text evidence="8">The sequence shown here is derived from an EMBL/GenBank/DDBJ whole genome shotgun (WGS) entry which is preliminary data.</text>
</comment>
<keyword evidence="3" id="KW-0812">Transmembrane</keyword>
<comment type="similarity">
    <text evidence="2 6">Belongs to the peroxisomal membrane protein PXMP2/4 family.</text>
</comment>
<reference evidence="8" key="1">
    <citation type="journal article" date="2023" name="Mol. Phylogenet. Evol.">
        <title>Genome-scale phylogeny and comparative genomics of the fungal order Sordariales.</title>
        <authorList>
            <person name="Hensen N."/>
            <person name="Bonometti L."/>
            <person name="Westerberg I."/>
            <person name="Brannstrom I.O."/>
            <person name="Guillou S."/>
            <person name="Cros-Aarteil S."/>
            <person name="Calhoun S."/>
            <person name="Haridas S."/>
            <person name="Kuo A."/>
            <person name="Mondo S."/>
            <person name="Pangilinan J."/>
            <person name="Riley R."/>
            <person name="LaButti K."/>
            <person name="Andreopoulos B."/>
            <person name="Lipzen A."/>
            <person name="Chen C."/>
            <person name="Yan M."/>
            <person name="Daum C."/>
            <person name="Ng V."/>
            <person name="Clum A."/>
            <person name="Steindorff A."/>
            <person name="Ohm R.A."/>
            <person name="Martin F."/>
            <person name="Silar P."/>
            <person name="Natvig D.O."/>
            <person name="Lalanne C."/>
            <person name="Gautier V."/>
            <person name="Ament-Velasquez S.L."/>
            <person name="Kruys A."/>
            <person name="Hutchinson M.I."/>
            <person name="Powell A.J."/>
            <person name="Barry K."/>
            <person name="Miller A.N."/>
            <person name="Grigoriev I.V."/>
            <person name="Debuchy R."/>
            <person name="Gladieux P."/>
            <person name="Hiltunen Thoren M."/>
            <person name="Johannesson H."/>
        </authorList>
    </citation>
    <scope>NUCLEOTIDE SEQUENCE</scope>
    <source>
        <strain evidence="8">PSN324</strain>
    </source>
</reference>
<dbReference type="EMBL" id="MU865000">
    <property type="protein sequence ID" value="KAK4460971.1"/>
    <property type="molecule type" value="Genomic_DNA"/>
</dbReference>
<organism evidence="8 9">
    <name type="scientific">Cladorrhinum samala</name>
    <dbReference type="NCBI Taxonomy" id="585594"/>
    <lineage>
        <taxon>Eukaryota</taxon>
        <taxon>Fungi</taxon>
        <taxon>Dikarya</taxon>
        <taxon>Ascomycota</taxon>
        <taxon>Pezizomycotina</taxon>
        <taxon>Sordariomycetes</taxon>
        <taxon>Sordariomycetidae</taxon>
        <taxon>Sordariales</taxon>
        <taxon>Podosporaceae</taxon>
        <taxon>Cladorrhinum</taxon>
    </lineage>
</organism>
<protein>
    <submittedName>
        <fullName evidence="8">Protein sym1</fullName>
    </submittedName>
</protein>
<feature type="compositionally biased region" description="Basic and acidic residues" evidence="7">
    <location>
        <begin position="89"/>
        <end position="101"/>
    </location>
</feature>
<evidence type="ECO:0000256" key="4">
    <source>
        <dbReference type="ARBA" id="ARBA00022989"/>
    </source>
</evidence>
<evidence type="ECO:0000256" key="1">
    <source>
        <dbReference type="ARBA" id="ARBA00004141"/>
    </source>
</evidence>
<sequence>MAPPIVIATIQAAIITTISNVIAQVIAAQQKGIPFNFNPVPTIQFILFALISTPPNFLWQEFLESTWPGHRQHVSPKTTTAQKNNNSKNETDSSSNEKPKTTIEAQPKLNKTNTVIKTILDQTLGAAVNTLLFSMFMGGIKQAMAGAGAGTKTWTGPEAVDWAKVWAGATQEFGGIYAAGLRFWPLVSAVNFVFLKSVEARNLLGNLAGLGWGVYMSLISG</sequence>
<evidence type="ECO:0000256" key="5">
    <source>
        <dbReference type="ARBA" id="ARBA00023136"/>
    </source>
</evidence>
<accession>A0AAV9HPT3</accession>
<reference evidence="8" key="2">
    <citation type="submission" date="2023-06" db="EMBL/GenBank/DDBJ databases">
        <authorList>
            <consortium name="Lawrence Berkeley National Laboratory"/>
            <person name="Mondo S.J."/>
            <person name="Hensen N."/>
            <person name="Bonometti L."/>
            <person name="Westerberg I."/>
            <person name="Brannstrom I.O."/>
            <person name="Guillou S."/>
            <person name="Cros-Aarteil S."/>
            <person name="Calhoun S."/>
            <person name="Haridas S."/>
            <person name="Kuo A."/>
            <person name="Pangilinan J."/>
            <person name="Riley R."/>
            <person name="Labutti K."/>
            <person name="Andreopoulos B."/>
            <person name="Lipzen A."/>
            <person name="Chen C."/>
            <person name="Yanf M."/>
            <person name="Daum C."/>
            <person name="Ng V."/>
            <person name="Clum A."/>
            <person name="Steindorff A."/>
            <person name="Ohm R."/>
            <person name="Martin F."/>
            <person name="Silar P."/>
            <person name="Natvig D."/>
            <person name="Lalanne C."/>
            <person name="Gautier V."/>
            <person name="Ament-Velasquez S.L."/>
            <person name="Kruys A."/>
            <person name="Hutchinson M.I."/>
            <person name="Powell A.J."/>
            <person name="Barry K."/>
            <person name="Miller A.N."/>
            <person name="Grigoriev I.V."/>
            <person name="Debuchy R."/>
            <person name="Gladieux P."/>
            <person name="Thoren M.H."/>
            <person name="Johannesson H."/>
        </authorList>
    </citation>
    <scope>NUCLEOTIDE SEQUENCE</scope>
    <source>
        <strain evidence="8">PSN324</strain>
    </source>
</reference>
<evidence type="ECO:0000313" key="8">
    <source>
        <dbReference type="EMBL" id="KAK4460971.1"/>
    </source>
</evidence>
<gene>
    <name evidence="8" type="ORF">QBC42DRAFT_252929</name>
</gene>
<dbReference type="Pfam" id="PF04117">
    <property type="entry name" value="Mpv17_PMP22"/>
    <property type="match status" value="1"/>
</dbReference>
<keyword evidence="4" id="KW-1133">Transmembrane helix</keyword>
<feature type="region of interest" description="Disordered" evidence="7">
    <location>
        <begin position="69"/>
        <end position="106"/>
    </location>
</feature>